<comment type="caution">
    <text evidence="2">The sequence shown here is derived from an EMBL/GenBank/DDBJ whole genome shotgun (WGS) entry which is preliminary data.</text>
</comment>
<name>A0A396GLK1_MEDTR</name>
<proteinExistence type="predicted"/>
<evidence type="ECO:0008006" key="3">
    <source>
        <dbReference type="Google" id="ProtNLM"/>
    </source>
</evidence>
<evidence type="ECO:0000256" key="1">
    <source>
        <dbReference type="SAM" id="Phobius"/>
    </source>
</evidence>
<protein>
    <recommendedName>
        <fullName evidence="3">Transmembrane protein</fullName>
    </recommendedName>
</protein>
<organism evidence="2">
    <name type="scientific">Medicago truncatula</name>
    <name type="common">Barrel medic</name>
    <name type="synonym">Medicago tribuloides</name>
    <dbReference type="NCBI Taxonomy" id="3880"/>
    <lineage>
        <taxon>Eukaryota</taxon>
        <taxon>Viridiplantae</taxon>
        <taxon>Streptophyta</taxon>
        <taxon>Embryophyta</taxon>
        <taxon>Tracheophyta</taxon>
        <taxon>Spermatophyta</taxon>
        <taxon>Magnoliopsida</taxon>
        <taxon>eudicotyledons</taxon>
        <taxon>Gunneridae</taxon>
        <taxon>Pentapetalae</taxon>
        <taxon>rosids</taxon>
        <taxon>fabids</taxon>
        <taxon>Fabales</taxon>
        <taxon>Fabaceae</taxon>
        <taxon>Papilionoideae</taxon>
        <taxon>50 kb inversion clade</taxon>
        <taxon>NPAAA clade</taxon>
        <taxon>Hologalegina</taxon>
        <taxon>IRL clade</taxon>
        <taxon>Trifolieae</taxon>
        <taxon>Medicago</taxon>
    </lineage>
</organism>
<feature type="transmembrane region" description="Helical" evidence="1">
    <location>
        <begin position="31"/>
        <end position="49"/>
    </location>
</feature>
<accession>A0A396GLK1</accession>
<sequence>MRVIYNFINFCGGTHMNIIQAMQHNFPEQCLYFKSIVTVFLFLVHVTFFKPFGFDFKLRESVVVPTLPNGSFNGGKGGMILQISNLEAWFLILKMYSIGSSNSAGVGWYSGATGMDFNHGNTSPFDFGDRKFFLELMGFDDPILNDGGGVNL</sequence>
<reference evidence="2" key="1">
    <citation type="journal article" date="2018" name="Nat. Plants">
        <title>Whole-genome landscape of Medicago truncatula symbiotic genes.</title>
        <authorList>
            <person name="Pecrix Y."/>
            <person name="Gamas P."/>
            <person name="Carrere S."/>
        </authorList>
    </citation>
    <scope>NUCLEOTIDE SEQUENCE</scope>
    <source>
        <tissue evidence="2">Leaves</tissue>
    </source>
</reference>
<dbReference type="AlphaFoldDB" id="A0A396GLK1"/>
<keyword evidence="1" id="KW-0812">Transmembrane</keyword>
<dbReference type="Proteomes" id="UP000265566">
    <property type="component" value="Chromosome 8"/>
</dbReference>
<keyword evidence="1" id="KW-1133">Transmembrane helix</keyword>
<dbReference type="EMBL" id="PSQE01000008">
    <property type="protein sequence ID" value="RHN40444.1"/>
    <property type="molecule type" value="Genomic_DNA"/>
</dbReference>
<keyword evidence="1" id="KW-0472">Membrane</keyword>
<gene>
    <name evidence="2" type="ORF">MtrunA17_Chr8g0354791</name>
</gene>
<dbReference type="Gramene" id="rna46595">
    <property type="protein sequence ID" value="RHN40444.1"/>
    <property type="gene ID" value="gene46595"/>
</dbReference>
<evidence type="ECO:0000313" key="2">
    <source>
        <dbReference type="EMBL" id="RHN40444.1"/>
    </source>
</evidence>